<name>J9D732_EDHAE</name>
<dbReference type="SUPFAM" id="SSF46561">
    <property type="entry name" value="Ribosomal protein L29 (L29p)"/>
    <property type="match status" value="1"/>
</dbReference>
<evidence type="ECO:0000256" key="2">
    <source>
        <dbReference type="ARBA" id="ARBA00022980"/>
    </source>
</evidence>
<dbReference type="GO" id="GO:0000463">
    <property type="term" value="P:maturation of LSU-rRNA from tricistronic rRNA transcript (SSU-rRNA, 5.8S rRNA, LSU-rRNA)"/>
    <property type="evidence" value="ECO:0007669"/>
    <property type="project" value="InterPro"/>
</dbReference>
<dbReference type="OMA" id="VMNQKAR"/>
<dbReference type="GO" id="GO:0022625">
    <property type="term" value="C:cytosolic large ribosomal subunit"/>
    <property type="evidence" value="ECO:0007669"/>
    <property type="project" value="InterPro"/>
</dbReference>
<dbReference type="EMBL" id="AFBI03000034">
    <property type="protein sequence ID" value="EJW03576.1"/>
    <property type="molecule type" value="Genomic_DNA"/>
</dbReference>
<organism evidence="4 5">
    <name type="scientific">Edhazardia aedis (strain USNM 41457)</name>
    <name type="common">Microsporidian parasite</name>
    <dbReference type="NCBI Taxonomy" id="1003232"/>
    <lineage>
        <taxon>Eukaryota</taxon>
        <taxon>Fungi</taxon>
        <taxon>Fungi incertae sedis</taxon>
        <taxon>Microsporidia</taxon>
        <taxon>Edhazardia</taxon>
    </lineage>
</organism>
<dbReference type="Pfam" id="PF00831">
    <property type="entry name" value="Ribosomal_L29"/>
    <property type="match status" value="1"/>
</dbReference>
<accession>J9D732</accession>
<dbReference type="HAMAP" id="MF_00374">
    <property type="entry name" value="Ribosomal_uL29"/>
    <property type="match status" value="1"/>
</dbReference>
<dbReference type="FunCoup" id="J9D732">
    <property type="interactions" value="160"/>
</dbReference>
<dbReference type="GO" id="GO:0003735">
    <property type="term" value="F:structural constituent of ribosome"/>
    <property type="evidence" value="ECO:0007669"/>
    <property type="project" value="InterPro"/>
</dbReference>
<gene>
    <name evidence="4" type="ORF">EDEG_02088</name>
</gene>
<evidence type="ECO:0000256" key="3">
    <source>
        <dbReference type="ARBA" id="ARBA00023274"/>
    </source>
</evidence>
<keyword evidence="5" id="KW-1185">Reference proteome</keyword>
<dbReference type="STRING" id="1003232.J9D732"/>
<proteinExistence type="inferred from homology"/>
<protein>
    <submittedName>
        <fullName evidence="4">Ribosomal protein L29</fullName>
    </submittedName>
</protein>
<dbReference type="PANTHER" id="PTHR45722:SF2">
    <property type="entry name" value="LARGE RIBOSOMAL SUBUNIT PROTEIN UL29-RELATED"/>
    <property type="match status" value="1"/>
</dbReference>
<dbReference type="InParanoid" id="J9D732"/>
<dbReference type="NCBIfam" id="TIGR00012">
    <property type="entry name" value="L29"/>
    <property type="match status" value="1"/>
</dbReference>
<dbReference type="Proteomes" id="UP000003163">
    <property type="component" value="Unassembled WGS sequence"/>
</dbReference>
<dbReference type="PANTHER" id="PTHR45722">
    <property type="entry name" value="60S RIBOSOMAL PROTEIN L35"/>
    <property type="match status" value="1"/>
</dbReference>
<reference evidence="4 5" key="1">
    <citation type="submission" date="2011-08" db="EMBL/GenBank/DDBJ databases">
        <authorList>
            <person name="Liu Z.J."/>
            <person name="Shi F.L."/>
            <person name="Lu J.Q."/>
            <person name="Li M."/>
            <person name="Wang Z.L."/>
        </authorList>
    </citation>
    <scope>NUCLEOTIDE SEQUENCE [LARGE SCALE GENOMIC DNA]</scope>
    <source>
        <strain evidence="4 5">USNM 41457</strain>
    </source>
</reference>
<dbReference type="OrthoDB" id="528635at2759"/>
<dbReference type="InterPro" id="IPR001854">
    <property type="entry name" value="Ribosomal_uL29"/>
</dbReference>
<evidence type="ECO:0000313" key="4">
    <source>
        <dbReference type="EMBL" id="EJW03576.1"/>
    </source>
</evidence>
<dbReference type="GO" id="GO:0003729">
    <property type="term" value="F:mRNA binding"/>
    <property type="evidence" value="ECO:0007669"/>
    <property type="project" value="TreeGrafter"/>
</dbReference>
<dbReference type="Gene3D" id="6.10.250.3450">
    <property type="match status" value="1"/>
</dbReference>
<dbReference type="GO" id="GO:0006412">
    <property type="term" value="P:translation"/>
    <property type="evidence" value="ECO:0007669"/>
    <property type="project" value="InterPro"/>
</dbReference>
<evidence type="ECO:0000313" key="5">
    <source>
        <dbReference type="Proteomes" id="UP000003163"/>
    </source>
</evidence>
<sequence>MAKLIPMSRLRNKTEENLLKLLSEHKNELLKLRQQKVSGNVKPTDFTKERRNVARILTQIRHKRLVNAIKKYRNAKLLPKDMRPKKTRAQRLMLTEEQKNTLTWRERIRKRKYKKQYFAYVEPQQS</sequence>
<reference evidence="5" key="2">
    <citation type="submission" date="2015-07" db="EMBL/GenBank/DDBJ databases">
        <title>Contrasting host-pathogen interactions and genome evolution in two generalist and specialist microsporidian pathogens of mosquitoes.</title>
        <authorList>
            <consortium name="The Broad Institute Genomics Platform"/>
            <consortium name="The Broad Institute Genome Sequencing Center for Infectious Disease"/>
            <person name="Cuomo C.A."/>
            <person name="Sanscrainte N.D."/>
            <person name="Goldberg J.M."/>
            <person name="Heiman D."/>
            <person name="Young S."/>
            <person name="Zeng Q."/>
            <person name="Becnel J.J."/>
            <person name="Birren B.W."/>
        </authorList>
    </citation>
    <scope>NUCLEOTIDE SEQUENCE [LARGE SCALE GENOMIC DNA]</scope>
    <source>
        <strain evidence="5">USNM 41457</strain>
    </source>
</reference>
<keyword evidence="3" id="KW-0687">Ribonucleoprotein</keyword>
<dbReference type="AlphaFoldDB" id="J9D732"/>
<comment type="caution">
    <text evidence="4">The sequence shown here is derived from an EMBL/GenBank/DDBJ whole genome shotgun (WGS) entry which is preliminary data.</text>
</comment>
<dbReference type="InterPro" id="IPR045059">
    <property type="entry name" value="Ribosomal_uL29_euk"/>
</dbReference>
<dbReference type="Gene3D" id="1.10.287.310">
    <property type="match status" value="1"/>
</dbReference>
<keyword evidence="2 4" id="KW-0689">Ribosomal protein</keyword>
<dbReference type="VEuPathDB" id="MicrosporidiaDB:EDEG_02088"/>
<dbReference type="InterPro" id="IPR036049">
    <property type="entry name" value="Ribosomal_uL29_sf"/>
</dbReference>
<comment type="similarity">
    <text evidence="1">Belongs to the universal ribosomal protein uL29 family.</text>
</comment>
<evidence type="ECO:0000256" key="1">
    <source>
        <dbReference type="ARBA" id="ARBA00009254"/>
    </source>
</evidence>
<dbReference type="HOGENOM" id="CLU_110381_3_0_1"/>